<dbReference type="InterPro" id="IPR043917">
    <property type="entry name" value="DUF5753"/>
</dbReference>
<reference evidence="2 3" key="1">
    <citation type="journal article" date="2019" name="Int. J. Syst. Evol. Microbiol.">
        <title>The Global Catalogue of Microorganisms (GCM) 10K type strain sequencing project: providing services to taxonomists for standard genome sequencing and annotation.</title>
        <authorList>
            <consortium name="The Broad Institute Genomics Platform"/>
            <consortium name="The Broad Institute Genome Sequencing Center for Infectious Disease"/>
            <person name="Wu L."/>
            <person name="Ma J."/>
        </authorList>
    </citation>
    <scope>NUCLEOTIDE SEQUENCE [LARGE SCALE GENOMIC DNA]</scope>
    <source>
        <strain evidence="2 3">JCM 3325</strain>
    </source>
</reference>
<protein>
    <submittedName>
        <fullName evidence="2">Helix-turn-helix transcriptional regulator</fullName>
    </submittedName>
</protein>
<comment type="caution">
    <text evidence="2">The sequence shown here is derived from an EMBL/GenBank/DDBJ whole genome shotgun (WGS) entry which is preliminary data.</text>
</comment>
<evidence type="ECO:0000259" key="1">
    <source>
        <dbReference type="Pfam" id="PF19054"/>
    </source>
</evidence>
<accession>A0ABN3JB04</accession>
<dbReference type="EMBL" id="BAAARW010000016">
    <property type="protein sequence ID" value="GAA2426090.1"/>
    <property type="molecule type" value="Genomic_DNA"/>
</dbReference>
<feature type="domain" description="DUF5753" evidence="1">
    <location>
        <begin position="55"/>
        <end position="217"/>
    </location>
</feature>
<dbReference type="RefSeq" id="WP_344591091.1">
    <property type="nucleotide sequence ID" value="NZ_BAAARW010000016.1"/>
</dbReference>
<evidence type="ECO:0000313" key="3">
    <source>
        <dbReference type="Proteomes" id="UP001501231"/>
    </source>
</evidence>
<dbReference type="Proteomes" id="UP001501231">
    <property type="component" value="Unassembled WGS sequence"/>
</dbReference>
<dbReference type="Pfam" id="PF19054">
    <property type="entry name" value="DUF5753"/>
    <property type="match status" value="1"/>
</dbReference>
<gene>
    <name evidence="2" type="ORF">GCM10010191_43250</name>
</gene>
<sequence length="225" mass="24965">MISKIEAGESKLQEKDADKIDRAWELGDHLGRIIRLAKSRHDSDWGEKINAIAEVATQARIWSLGWVPALFQTSEYARAAFLAAKRADAEEAVQARIRRQEMLQRTPPPLVRAIIDRSALELPVGGPEVHRAQLERLIAMAADFTIRVVELRAGPHDGRDGSFLIYTTPDGLDHPYTSTVGPGRLIEDPGEIAGYRTSFDRISDKALNEVDSLAVLHKIREGIDG</sequence>
<organism evidence="2 3">
    <name type="scientific">Actinomadura vinacea</name>
    <dbReference type="NCBI Taxonomy" id="115336"/>
    <lineage>
        <taxon>Bacteria</taxon>
        <taxon>Bacillati</taxon>
        <taxon>Actinomycetota</taxon>
        <taxon>Actinomycetes</taxon>
        <taxon>Streptosporangiales</taxon>
        <taxon>Thermomonosporaceae</taxon>
        <taxon>Actinomadura</taxon>
    </lineage>
</organism>
<proteinExistence type="predicted"/>
<evidence type="ECO:0000313" key="2">
    <source>
        <dbReference type="EMBL" id="GAA2426090.1"/>
    </source>
</evidence>
<name>A0ABN3JB04_9ACTN</name>
<keyword evidence="3" id="KW-1185">Reference proteome</keyword>